<dbReference type="GO" id="GO:0016020">
    <property type="term" value="C:membrane"/>
    <property type="evidence" value="ECO:0007669"/>
    <property type="project" value="TreeGrafter"/>
</dbReference>
<dbReference type="PANTHER" id="PTHR11782">
    <property type="entry name" value="ADENOSINE/GUANOSINE DIPHOSPHATASE"/>
    <property type="match status" value="1"/>
</dbReference>
<reference evidence="6 7" key="1">
    <citation type="journal article" date="2015" name="Plant Cell">
        <title>Oil accumulation by the oleaginous diatom Fistulifera solaris as revealed by the genome and transcriptome.</title>
        <authorList>
            <person name="Tanaka T."/>
            <person name="Maeda Y."/>
            <person name="Veluchamy A."/>
            <person name="Tanaka M."/>
            <person name="Abida H."/>
            <person name="Marechal E."/>
            <person name="Bowler C."/>
            <person name="Muto M."/>
            <person name="Sunaga Y."/>
            <person name="Tanaka M."/>
            <person name="Yoshino T."/>
            <person name="Taniguchi T."/>
            <person name="Fukuda Y."/>
            <person name="Nemoto M."/>
            <person name="Matsumoto M."/>
            <person name="Wong P.S."/>
            <person name="Aburatani S."/>
            <person name="Fujibuchi W."/>
        </authorList>
    </citation>
    <scope>NUCLEOTIDE SEQUENCE [LARGE SCALE GENOMIC DNA]</scope>
    <source>
        <strain evidence="6 7">JPCC DA0580</strain>
    </source>
</reference>
<dbReference type="InterPro" id="IPR000407">
    <property type="entry name" value="GDA1_CD39_NTPase"/>
</dbReference>
<keyword evidence="4" id="KW-0067">ATP-binding</keyword>
<dbReference type="GO" id="GO:0005524">
    <property type="term" value="F:ATP binding"/>
    <property type="evidence" value="ECO:0007669"/>
    <property type="project" value="UniProtKB-KW"/>
</dbReference>
<dbReference type="AlphaFoldDB" id="A0A1Z5K3D6"/>
<proteinExistence type="inferred from homology"/>
<keyword evidence="7" id="KW-1185">Reference proteome</keyword>
<protein>
    <submittedName>
        <fullName evidence="6">Apyrase</fullName>
        <ecNumber evidence="6">3.6.1.5</ecNumber>
    </submittedName>
</protein>
<gene>
    <name evidence="6" type="ORF">FisN_7Hh001</name>
</gene>
<evidence type="ECO:0000256" key="2">
    <source>
        <dbReference type="ARBA" id="ARBA00022801"/>
    </source>
</evidence>
<feature type="binding site" evidence="4">
    <location>
        <begin position="235"/>
        <end position="239"/>
    </location>
    <ligand>
        <name>ATP</name>
        <dbReference type="ChEBI" id="CHEBI:30616"/>
    </ligand>
</feature>
<evidence type="ECO:0000256" key="3">
    <source>
        <dbReference type="PIRSR" id="PIRSR600407-1"/>
    </source>
</evidence>
<feature type="region of interest" description="Disordered" evidence="5">
    <location>
        <begin position="20"/>
        <end position="40"/>
    </location>
</feature>
<evidence type="ECO:0000256" key="4">
    <source>
        <dbReference type="PIRSR" id="PIRSR600407-2"/>
    </source>
</evidence>
<sequence length="612" mass="69864">MKLKHRIEADDSWHFHVERQQQQSHRHRALKSNQNDNDPKIPQYHTQHGIMIDAGSQGTRLHLYEFEPRILRDRLQVERLVQGQTLSFPTTDSRWTHRLKPGLDYFAFVADLEDMKREVRNYLEPLLEFAKETLQEKQEHWNDYPIYLKATGGLRTLPAEYRLQLMEIVRALFQDTDFNPFFFETEHARVISGEEEAIYGWAAVNFAKGVLLEQSTGSGEAVPPNKTYGMLEMGGASAQIAFYEPHGDVMANLFKLQIGAARHWNVYAHSFLYFGVNGAYERLNARLVANSSDVDDYFVYNPCLPGASQYVSTSRVHFVNNTMVPVSDPDHPFVLQAPLLSSILRNDHVRGDSQACREMVYKLLRLEANTWCNFAHDWDCSFAGIYQPKLPDLDFIVTSNFYSIFEFLGLETTTLAELRDQATRICDMTYPELQRYNNKRAKPLATTDLLQCCFQATLAAAMMIEGVRFPLNKTVTAIDVINGQKLGWPLGSMLYEINTLPWKFGGKLEKRLGTKPSENDDEWDCTATEHDEANTKDIDCIDIHSKYTRASLVSSVPTLDSWVQSKVEIPLLPLLVMIAASLLVIAIKRRHPPSSSHQRLTPLGPSYGSMNM</sequence>
<keyword evidence="4" id="KW-0547">Nucleotide-binding</keyword>
<dbReference type="Gene3D" id="3.30.420.150">
    <property type="entry name" value="Exopolyphosphatase. Domain 2"/>
    <property type="match status" value="1"/>
</dbReference>
<dbReference type="OrthoDB" id="6372431at2759"/>
<dbReference type="PANTHER" id="PTHR11782:SF83">
    <property type="entry name" value="GUANOSINE-DIPHOSPHATASE"/>
    <property type="match status" value="1"/>
</dbReference>
<feature type="active site" description="Proton acceptor" evidence="3">
    <location>
        <position position="196"/>
    </location>
</feature>
<dbReference type="Proteomes" id="UP000198406">
    <property type="component" value="Unassembled WGS sequence"/>
</dbReference>
<feature type="region of interest" description="Disordered" evidence="5">
    <location>
        <begin position="593"/>
        <end position="612"/>
    </location>
</feature>
<comment type="similarity">
    <text evidence="1">Belongs to the GDA1/CD39 NTPase family.</text>
</comment>
<evidence type="ECO:0000313" key="7">
    <source>
        <dbReference type="Proteomes" id="UP000198406"/>
    </source>
</evidence>
<dbReference type="EMBL" id="BDSP01000152">
    <property type="protein sequence ID" value="GAX20692.1"/>
    <property type="molecule type" value="Genomic_DNA"/>
</dbReference>
<dbReference type="GO" id="GO:0004050">
    <property type="term" value="F:apyrase activity"/>
    <property type="evidence" value="ECO:0007669"/>
    <property type="project" value="UniProtKB-EC"/>
</dbReference>
<organism evidence="6 7">
    <name type="scientific">Fistulifera solaris</name>
    <name type="common">Oleaginous diatom</name>
    <dbReference type="NCBI Taxonomy" id="1519565"/>
    <lineage>
        <taxon>Eukaryota</taxon>
        <taxon>Sar</taxon>
        <taxon>Stramenopiles</taxon>
        <taxon>Ochrophyta</taxon>
        <taxon>Bacillariophyta</taxon>
        <taxon>Bacillariophyceae</taxon>
        <taxon>Bacillariophycidae</taxon>
        <taxon>Naviculales</taxon>
        <taxon>Naviculaceae</taxon>
        <taxon>Fistulifera</taxon>
    </lineage>
</organism>
<dbReference type="GO" id="GO:0017110">
    <property type="term" value="F:nucleoside diphosphate phosphatase activity"/>
    <property type="evidence" value="ECO:0007669"/>
    <property type="project" value="TreeGrafter"/>
</dbReference>
<comment type="caution">
    <text evidence="6">The sequence shown here is derived from an EMBL/GenBank/DDBJ whole genome shotgun (WGS) entry which is preliminary data.</text>
</comment>
<evidence type="ECO:0000313" key="6">
    <source>
        <dbReference type="EMBL" id="GAX20692.1"/>
    </source>
</evidence>
<name>A0A1Z5K3D6_FISSO</name>
<accession>A0A1Z5K3D6</accession>
<dbReference type="InParanoid" id="A0A1Z5K3D6"/>
<evidence type="ECO:0000256" key="1">
    <source>
        <dbReference type="ARBA" id="ARBA00009283"/>
    </source>
</evidence>
<dbReference type="Gene3D" id="3.30.420.40">
    <property type="match status" value="1"/>
</dbReference>
<dbReference type="EC" id="3.6.1.5" evidence="6"/>
<keyword evidence="2 6" id="KW-0378">Hydrolase</keyword>
<dbReference type="GO" id="GO:0009134">
    <property type="term" value="P:nucleoside diphosphate catabolic process"/>
    <property type="evidence" value="ECO:0007669"/>
    <property type="project" value="TreeGrafter"/>
</dbReference>
<dbReference type="CDD" id="cd24003">
    <property type="entry name" value="ASKHA_NBD_GDA1_CD39_NTPase"/>
    <property type="match status" value="1"/>
</dbReference>
<dbReference type="Pfam" id="PF01150">
    <property type="entry name" value="GDA1_CD39"/>
    <property type="match status" value="1"/>
</dbReference>
<evidence type="ECO:0000256" key="5">
    <source>
        <dbReference type="SAM" id="MobiDB-lite"/>
    </source>
</evidence>